<feature type="transmembrane region" description="Helical" evidence="1">
    <location>
        <begin position="6"/>
        <end position="25"/>
    </location>
</feature>
<dbReference type="KEGG" id="psti:SOO65_04845"/>
<dbReference type="PANTHER" id="PTHR43044">
    <property type="match status" value="1"/>
</dbReference>
<gene>
    <name evidence="2" type="ORF">SOO65_04845</name>
</gene>
<feature type="transmembrane region" description="Helical" evidence="1">
    <location>
        <begin position="242"/>
        <end position="260"/>
    </location>
</feature>
<feature type="transmembrane region" description="Helical" evidence="1">
    <location>
        <begin position="210"/>
        <end position="230"/>
    </location>
</feature>
<keyword evidence="1" id="KW-0812">Transmembrane</keyword>
<name>A0AAX4HS61_9BACT</name>
<dbReference type="EMBL" id="CP139487">
    <property type="protein sequence ID" value="WPU66067.1"/>
    <property type="molecule type" value="Genomic_DNA"/>
</dbReference>
<feature type="transmembrane region" description="Helical" evidence="1">
    <location>
        <begin position="79"/>
        <end position="100"/>
    </location>
</feature>
<dbReference type="AlphaFoldDB" id="A0AAX4HS61"/>
<dbReference type="RefSeq" id="WP_321397817.1">
    <property type="nucleotide sequence ID" value="NZ_CP139487.1"/>
</dbReference>
<evidence type="ECO:0000313" key="3">
    <source>
        <dbReference type="Proteomes" id="UP001324634"/>
    </source>
</evidence>
<feature type="transmembrane region" description="Helical" evidence="1">
    <location>
        <begin position="170"/>
        <end position="190"/>
    </location>
</feature>
<feature type="transmembrane region" description="Helical" evidence="1">
    <location>
        <begin position="137"/>
        <end position="158"/>
    </location>
</feature>
<dbReference type="PANTHER" id="PTHR43044:SF1">
    <property type="entry name" value="QUINOL:CYTOCHROME C OXIDOREDUCTASE QUINONE-BINDING SUBUNIT 2"/>
    <property type="match status" value="1"/>
</dbReference>
<feature type="transmembrane region" description="Helical" evidence="1">
    <location>
        <begin position="45"/>
        <end position="67"/>
    </location>
</feature>
<accession>A0AAX4HS61</accession>
<organism evidence="2 3">
    <name type="scientific">Peredibacter starrii</name>
    <dbReference type="NCBI Taxonomy" id="28202"/>
    <lineage>
        <taxon>Bacteria</taxon>
        <taxon>Pseudomonadati</taxon>
        <taxon>Bdellovibrionota</taxon>
        <taxon>Bacteriovoracia</taxon>
        <taxon>Bacteriovoracales</taxon>
        <taxon>Bacteriovoracaceae</taxon>
        <taxon>Peredibacter</taxon>
    </lineage>
</organism>
<reference evidence="2 3" key="1">
    <citation type="submission" date="2023-11" db="EMBL/GenBank/DDBJ databases">
        <title>Peredibacter starrii A3.12.</title>
        <authorList>
            <person name="Mitchell R.J."/>
        </authorList>
    </citation>
    <scope>NUCLEOTIDE SEQUENCE [LARGE SCALE GENOMIC DNA]</scope>
    <source>
        <strain evidence="2 3">A3.12</strain>
    </source>
</reference>
<feature type="transmembrane region" description="Helical" evidence="1">
    <location>
        <begin position="107"/>
        <end position="125"/>
    </location>
</feature>
<evidence type="ECO:0000256" key="1">
    <source>
        <dbReference type="SAM" id="Phobius"/>
    </source>
</evidence>
<sequence>MKIYLILFHLLMSTFFGGGIILAVAGHFKGEWTKFLRCFIPGWKWITMLWFIPLIALILMATHLYPWDGFHGHKATYFSIYYLLARQVIYIAALFVAYHFLRTKPWISLYIYFVVGTFFSYDWALSLETKWFSNLYGFIYLASGSLGALSVMLLTPIAPLEHERRDLVNLYVAISLFWFYLEFCQFLIVWMGNLPREVSWYVVRTQGTMLVLFIAVPILKLMPGIVLACSPKLKAKETLINICMWISLLGLVLEMVWFIWPSIKGGV</sequence>
<evidence type="ECO:0000313" key="2">
    <source>
        <dbReference type="EMBL" id="WPU66067.1"/>
    </source>
</evidence>
<keyword evidence="3" id="KW-1185">Reference proteome</keyword>
<keyword evidence="1" id="KW-0472">Membrane</keyword>
<protein>
    <submittedName>
        <fullName evidence="2">Uncharacterized protein</fullName>
    </submittedName>
</protein>
<dbReference type="Proteomes" id="UP001324634">
    <property type="component" value="Chromosome"/>
</dbReference>
<proteinExistence type="predicted"/>
<keyword evidence="1" id="KW-1133">Transmembrane helix</keyword>